<evidence type="ECO:0000256" key="1">
    <source>
        <dbReference type="ARBA" id="ARBA00004123"/>
    </source>
</evidence>
<evidence type="ECO:0000256" key="13">
    <source>
        <dbReference type="ARBA" id="ARBA00029473"/>
    </source>
</evidence>
<keyword evidence="7" id="KW-0378">Hydrolase</keyword>
<dbReference type="GO" id="GO:0006915">
    <property type="term" value="P:apoptotic process"/>
    <property type="evidence" value="ECO:0007669"/>
    <property type="project" value="UniProtKB-KW"/>
</dbReference>
<dbReference type="GO" id="GO:0005634">
    <property type="term" value="C:nucleus"/>
    <property type="evidence" value="ECO:0007669"/>
    <property type="project" value="UniProtKB-SubCell"/>
</dbReference>
<dbReference type="HOGENOM" id="CLU_036904_2_0_1"/>
<keyword evidence="4" id="KW-0963">Cytoplasm</keyword>
<dbReference type="OrthoDB" id="6116485at2759"/>
<dbReference type="AlphaFoldDB" id="W5KSH9"/>
<keyword evidence="20" id="KW-1185">Reference proteome</keyword>
<dbReference type="InterPro" id="IPR015917">
    <property type="entry name" value="Pept_C14A"/>
</dbReference>
<keyword evidence="10" id="KW-0865">Zymogen</keyword>
<comment type="catalytic activity">
    <reaction evidence="12">
        <text>Strict requirement for Asp at position P1 and has a preferred cleavage sequence of Val-Glu-His-Asp-|-.</text>
        <dbReference type="EC" id="3.4.22.59"/>
    </reaction>
</comment>
<reference evidence="20" key="2">
    <citation type="journal article" date="2014" name="Nat. Commun.">
        <title>The cavefish genome reveals candidate genes for eye loss.</title>
        <authorList>
            <person name="McGaugh S.E."/>
            <person name="Gross J.B."/>
            <person name="Aken B."/>
            <person name="Blin M."/>
            <person name="Borowsky R."/>
            <person name="Chalopin D."/>
            <person name="Hinaux H."/>
            <person name="Jeffery W.R."/>
            <person name="Keene A."/>
            <person name="Ma L."/>
            <person name="Minx P."/>
            <person name="Murphy D."/>
            <person name="O'Quin K.E."/>
            <person name="Retaux S."/>
            <person name="Rohner N."/>
            <person name="Searle S.M."/>
            <person name="Stahl B.A."/>
            <person name="Tabin C."/>
            <person name="Volff J.N."/>
            <person name="Yoshizawa M."/>
            <person name="Warren W.C."/>
        </authorList>
    </citation>
    <scope>NUCLEOTIDE SEQUENCE [LARGE SCALE GENOMIC DNA]</scope>
    <source>
        <strain evidence="20">female</strain>
    </source>
</reference>
<dbReference type="EC" id="3.4.22.59" evidence="14"/>
<feature type="domain" description="Caspase family p10" evidence="17">
    <location>
        <begin position="189"/>
        <end position="276"/>
    </location>
</feature>
<evidence type="ECO:0000256" key="8">
    <source>
        <dbReference type="ARBA" id="ARBA00022807"/>
    </source>
</evidence>
<reference evidence="19" key="4">
    <citation type="submission" date="2025-09" db="UniProtKB">
        <authorList>
            <consortium name="Ensembl"/>
        </authorList>
    </citation>
    <scope>IDENTIFICATION</scope>
</reference>
<dbReference type="GO" id="GO:0043525">
    <property type="term" value="P:positive regulation of neuron apoptotic process"/>
    <property type="evidence" value="ECO:0007669"/>
    <property type="project" value="TreeGrafter"/>
</dbReference>
<dbReference type="GO" id="GO:0006508">
    <property type="term" value="P:proteolysis"/>
    <property type="evidence" value="ECO:0007669"/>
    <property type="project" value="UniProtKB-KW"/>
</dbReference>
<dbReference type="InterPro" id="IPR011600">
    <property type="entry name" value="Pept_C14_caspase"/>
</dbReference>
<comment type="subcellular location">
    <subcellularLocation>
        <location evidence="2">Cytoplasm</location>
    </subcellularLocation>
    <subcellularLocation>
        <location evidence="1">Nucleus</location>
    </subcellularLocation>
</comment>
<keyword evidence="6" id="KW-0053">Apoptosis</keyword>
<reference evidence="20" key="1">
    <citation type="submission" date="2013-03" db="EMBL/GenBank/DDBJ databases">
        <authorList>
            <person name="Jeffery W."/>
            <person name="Warren W."/>
            <person name="Wilson R.K."/>
        </authorList>
    </citation>
    <scope>NUCLEOTIDE SEQUENCE</scope>
    <source>
        <strain evidence="20">female</strain>
    </source>
</reference>
<dbReference type="GeneTree" id="ENSGT00940000155140"/>
<comment type="subunit">
    <text evidence="13">Heterotetramer that consists of two anti-parallel arranged heterodimers, each one formed by a 18 kDa (Caspase-6 subunit p18) and a 11 kDa (Caspase-6 subunit p11) subunit.</text>
</comment>
<evidence type="ECO:0000256" key="10">
    <source>
        <dbReference type="ARBA" id="ARBA00023145"/>
    </source>
</evidence>
<evidence type="ECO:0000256" key="4">
    <source>
        <dbReference type="ARBA" id="ARBA00022490"/>
    </source>
</evidence>
<dbReference type="eggNOG" id="KOG3573">
    <property type="taxonomic scope" value="Eukaryota"/>
</dbReference>
<dbReference type="Gene3D" id="3.40.50.1460">
    <property type="match status" value="1"/>
</dbReference>
<dbReference type="Proteomes" id="UP000018467">
    <property type="component" value="Unassembled WGS sequence"/>
</dbReference>
<feature type="domain" description="Caspase family p20" evidence="18">
    <location>
        <begin position="49"/>
        <end position="173"/>
    </location>
</feature>
<evidence type="ECO:0000256" key="7">
    <source>
        <dbReference type="ARBA" id="ARBA00022801"/>
    </source>
</evidence>
<dbReference type="PRINTS" id="PR00376">
    <property type="entry name" value="IL1BCENZYME"/>
</dbReference>
<dbReference type="PROSITE" id="PS01121">
    <property type="entry name" value="CASPASE_HIS"/>
    <property type="match status" value="1"/>
</dbReference>
<dbReference type="InterPro" id="IPR029030">
    <property type="entry name" value="Caspase-like_dom_sf"/>
</dbReference>
<dbReference type="FunFam" id="3.40.50.1460:FF:000001">
    <property type="entry name" value="Caspase-3 preproprotein"/>
    <property type="match status" value="1"/>
</dbReference>
<evidence type="ECO:0000256" key="11">
    <source>
        <dbReference type="ARBA" id="ARBA00023242"/>
    </source>
</evidence>
<evidence type="ECO:0000256" key="12">
    <source>
        <dbReference type="ARBA" id="ARBA00029356"/>
    </source>
</evidence>
<comment type="similarity">
    <text evidence="3 16">Belongs to the peptidase C14A family.</text>
</comment>
<dbReference type="PANTHER" id="PTHR10454:SF206">
    <property type="entry name" value="CASPASE-6"/>
    <property type="match status" value="1"/>
</dbReference>
<evidence type="ECO:0000256" key="3">
    <source>
        <dbReference type="ARBA" id="ARBA00010134"/>
    </source>
</evidence>
<evidence type="ECO:0000259" key="18">
    <source>
        <dbReference type="PROSITE" id="PS50208"/>
    </source>
</evidence>
<keyword evidence="5" id="KW-0645">Protease</keyword>
<evidence type="ECO:0000313" key="19">
    <source>
        <dbReference type="Ensembl" id="ENSAMXP00000010541.2"/>
    </source>
</evidence>
<evidence type="ECO:0000256" key="6">
    <source>
        <dbReference type="ARBA" id="ARBA00022703"/>
    </source>
</evidence>
<dbReference type="GO" id="GO:0004197">
    <property type="term" value="F:cysteine-type endopeptidase activity"/>
    <property type="evidence" value="ECO:0007669"/>
    <property type="project" value="InterPro"/>
</dbReference>
<dbReference type="PROSITE" id="PS50207">
    <property type="entry name" value="CASPASE_P10"/>
    <property type="match status" value="1"/>
</dbReference>
<evidence type="ECO:0000259" key="17">
    <source>
        <dbReference type="PROSITE" id="PS50207"/>
    </source>
</evidence>
<dbReference type="InterPro" id="IPR002138">
    <property type="entry name" value="Pept_C14_p10"/>
</dbReference>
<evidence type="ECO:0000256" key="15">
    <source>
        <dbReference type="ARBA" id="ARBA00029534"/>
    </source>
</evidence>
<reference evidence="19" key="3">
    <citation type="submission" date="2025-08" db="UniProtKB">
        <authorList>
            <consortium name="Ensembl"/>
        </authorList>
    </citation>
    <scope>IDENTIFICATION</scope>
</reference>
<dbReference type="CDD" id="cd00032">
    <property type="entry name" value="CASc"/>
    <property type="match status" value="1"/>
</dbReference>
<evidence type="ECO:0000256" key="14">
    <source>
        <dbReference type="ARBA" id="ARBA00029486"/>
    </source>
</evidence>
<evidence type="ECO:0000313" key="20">
    <source>
        <dbReference type="Proteomes" id="UP000018467"/>
    </source>
</evidence>
<evidence type="ECO:0000256" key="16">
    <source>
        <dbReference type="RuleBase" id="RU003971"/>
    </source>
</evidence>
<organism evidence="19 20">
    <name type="scientific">Astyanax mexicanus</name>
    <name type="common">Blind cave fish</name>
    <name type="synonym">Astyanax fasciatus mexicanus</name>
    <dbReference type="NCBI Taxonomy" id="7994"/>
    <lineage>
        <taxon>Eukaryota</taxon>
        <taxon>Metazoa</taxon>
        <taxon>Chordata</taxon>
        <taxon>Craniata</taxon>
        <taxon>Vertebrata</taxon>
        <taxon>Euteleostomi</taxon>
        <taxon>Actinopterygii</taxon>
        <taxon>Neopterygii</taxon>
        <taxon>Teleostei</taxon>
        <taxon>Ostariophysi</taxon>
        <taxon>Characiformes</taxon>
        <taxon>Characoidei</taxon>
        <taxon>Acestrorhamphidae</taxon>
        <taxon>Acestrorhamphinae</taxon>
        <taxon>Astyanax</taxon>
    </lineage>
</organism>
<dbReference type="InterPro" id="IPR002398">
    <property type="entry name" value="Pept_C14"/>
</dbReference>
<dbReference type="SUPFAM" id="SSF52129">
    <property type="entry name" value="Caspase-like"/>
    <property type="match status" value="1"/>
</dbReference>
<evidence type="ECO:0000256" key="5">
    <source>
        <dbReference type="ARBA" id="ARBA00022670"/>
    </source>
</evidence>
<dbReference type="PROSITE" id="PS50208">
    <property type="entry name" value="CASPASE_P20"/>
    <property type="match status" value="1"/>
</dbReference>
<protein>
    <recommendedName>
        <fullName evidence="15">Caspase-6</fullName>
        <ecNumber evidence="14">3.4.22.59</ecNumber>
    </recommendedName>
</protein>
<dbReference type="Ensembl" id="ENSAMXT00000010541.2">
    <property type="protein sequence ID" value="ENSAMXP00000010541.2"/>
    <property type="gene ID" value="ENSAMXG00000010263.2"/>
</dbReference>
<evidence type="ECO:0000256" key="9">
    <source>
        <dbReference type="ARBA" id="ARBA00022813"/>
    </source>
</evidence>
<dbReference type="SMART" id="SM00115">
    <property type="entry name" value="CASc"/>
    <property type="match status" value="1"/>
</dbReference>
<dbReference type="InterPro" id="IPR001309">
    <property type="entry name" value="Pept_C14_p20"/>
</dbReference>
<keyword evidence="8" id="KW-0788">Thiol protease</keyword>
<dbReference type="Bgee" id="ENSAMXG00000010263">
    <property type="expression patterns" value="Expressed in pharyngeal gill and 11 other cell types or tissues"/>
</dbReference>
<dbReference type="PANTHER" id="PTHR10454">
    <property type="entry name" value="CASPASE"/>
    <property type="match status" value="1"/>
</dbReference>
<evidence type="ECO:0000256" key="2">
    <source>
        <dbReference type="ARBA" id="ARBA00004496"/>
    </source>
</evidence>
<sequence>SWCRFKRKSRFQEKKQSASSGFAERSLVCGKPPSPRCEFRQLYRMNNKQRGLALIFNQKHFQQELRLRERDGNDADKTNLTERFQELGFEVQSYDNLDEKNMMDSIQKAAKRDHKDADCFVCVFLSHGDEDHIFANDKKVNIKKITDLFRGNECESLVGKPKIFIIQASQGKIAEEAVTGMAADDDEITTYFIPAGADFLICCSVAEGDISFLCHPVDCNFFIQDLCETLKHQGSTLEFTKLLTLVNMKVSTRTQSSNKQMPCFTSMLTKKLYFRPKEEQTSTPSGSSSIQS</sequence>
<dbReference type="GO" id="GO:0005737">
    <property type="term" value="C:cytoplasm"/>
    <property type="evidence" value="ECO:0007669"/>
    <property type="project" value="UniProtKB-SubCell"/>
</dbReference>
<name>W5KSH9_ASTMX</name>
<proteinExistence type="inferred from homology"/>
<dbReference type="InterPro" id="IPR016129">
    <property type="entry name" value="Caspase_his_AS"/>
</dbReference>
<accession>W5KSH9</accession>
<keyword evidence="9" id="KW-0068">Autocatalytic cleavage</keyword>
<keyword evidence="11" id="KW-0539">Nucleus</keyword>
<dbReference type="Pfam" id="PF00656">
    <property type="entry name" value="Peptidase_C14"/>
    <property type="match status" value="1"/>
</dbReference>